<feature type="compositionally biased region" description="Pro residues" evidence="6">
    <location>
        <begin position="353"/>
        <end position="363"/>
    </location>
</feature>
<dbReference type="InterPro" id="IPR007219">
    <property type="entry name" value="XnlR_reg_dom"/>
</dbReference>
<keyword evidence="2" id="KW-0805">Transcription regulation</keyword>
<dbReference type="Pfam" id="PF04082">
    <property type="entry name" value="Fungal_trans"/>
    <property type="match status" value="1"/>
</dbReference>
<organism evidence="9 10">
    <name type="scientific">Microdochium bolleyi</name>
    <dbReference type="NCBI Taxonomy" id="196109"/>
    <lineage>
        <taxon>Eukaryota</taxon>
        <taxon>Fungi</taxon>
        <taxon>Dikarya</taxon>
        <taxon>Ascomycota</taxon>
        <taxon>Pezizomycotina</taxon>
        <taxon>Sordariomycetes</taxon>
        <taxon>Xylariomycetidae</taxon>
        <taxon>Xylariales</taxon>
        <taxon>Microdochiaceae</taxon>
        <taxon>Microdochium</taxon>
    </lineage>
</organism>
<dbReference type="PANTHER" id="PTHR46910:SF37">
    <property type="entry name" value="ZN(II)2CYS6 TRANSCRIPTION FACTOR (EUROFUNG)"/>
    <property type="match status" value="1"/>
</dbReference>
<evidence type="ECO:0000313" key="10">
    <source>
        <dbReference type="Proteomes" id="UP000070501"/>
    </source>
</evidence>
<gene>
    <name evidence="9" type="ORF">Micbo1qcDRAFT_20337</name>
</gene>
<evidence type="ECO:0000256" key="6">
    <source>
        <dbReference type="SAM" id="MobiDB-lite"/>
    </source>
</evidence>
<feature type="transmembrane region" description="Helical" evidence="7">
    <location>
        <begin position="575"/>
        <end position="597"/>
    </location>
</feature>
<feature type="compositionally biased region" description="Polar residues" evidence="6">
    <location>
        <begin position="36"/>
        <end position="63"/>
    </location>
</feature>
<sequence length="667" mass="72951">MASAAAYATTSSFKKRIERLEVALNEAQNKLGDIRGSTSTSPDGGQSLSPAASADTRTPRTSTASAWSFRNSAQIFNLGRFHLAGHHIGAISSTSCLPVFSPVGQNWVHAATGEIPSFDKLRAYEAEWSGAKNVSPASRIAPRPSSAFPARDMVEALYNTYCTAAVYMVFPVIEPLRFHKLVEQTYQDDPDTPRPGTELARAAVLAFSAMSILMTGAVDMPVVPGTEDVDTETLGLRASDYLPFLLQEPGVDQCSTLLTLAIFHVMSGHEYQGAMILSLACRSLLVLNAHTTRPTVPLTAEQHDCGDKQQQHDARRHLRQLFWLAYSMDKEMSLRSGLSPAFSDEFCDLTPPQIPGFTSPPPTDGAGDSQQYRSPDARFMPPSLAMSLMKSRICRVLYSELALHKSSVETLYDIRLLDDELENWRLSMPAEWRPTLSPADSLPTSASTSAESSAAASPEDTGERGENDGQGPEPRKAVPETVMATVAPQSPHAVMSKLAYYHLLSVVHRASGRCRAMSSPQERQSREMGSSSSSSSSAELAALGTGISSSLAISVQASRMTICCLRDWWASTSSYSFWVVVFYPISAVLAIFCHVLLDPVNPTVQEDLELIGSVPKIVRDLGTRRRQHHERDETFYRMVEELCAELIRLGHSAVYKGVERQMYGLMS</sequence>
<evidence type="ECO:0000256" key="3">
    <source>
        <dbReference type="ARBA" id="ARBA00023125"/>
    </source>
</evidence>
<keyword evidence="5" id="KW-0539">Nucleus</keyword>
<evidence type="ECO:0000256" key="4">
    <source>
        <dbReference type="ARBA" id="ARBA00023163"/>
    </source>
</evidence>
<keyword evidence="7" id="KW-1133">Transmembrane helix</keyword>
<protein>
    <recommendedName>
        <fullName evidence="8">Xylanolytic transcriptional activator regulatory domain-containing protein</fullName>
    </recommendedName>
</protein>
<evidence type="ECO:0000256" key="7">
    <source>
        <dbReference type="SAM" id="Phobius"/>
    </source>
</evidence>
<dbReference type="PANTHER" id="PTHR46910">
    <property type="entry name" value="TRANSCRIPTION FACTOR PDR1"/>
    <property type="match status" value="1"/>
</dbReference>
<dbReference type="InterPro" id="IPR050987">
    <property type="entry name" value="AtrR-like"/>
</dbReference>
<keyword evidence="3" id="KW-0238">DNA-binding</keyword>
<accession>A0A136ISI3</accession>
<dbReference type="SMART" id="SM00906">
    <property type="entry name" value="Fungal_trans"/>
    <property type="match status" value="1"/>
</dbReference>
<feature type="compositionally biased region" description="Basic and acidic residues" evidence="6">
    <location>
        <begin position="461"/>
        <end position="476"/>
    </location>
</feature>
<dbReference type="GO" id="GO:0005634">
    <property type="term" value="C:nucleus"/>
    <property type="evidence" value="ECO:0007669"/>
    <property type="project" value="UniProtKB-SubCell"/>
</dbReference>
<dbReference type="GO" id="GO:0006351">
    <property type="term" value="P:DNA-templated transcription"/>
    <property type="evidence" value="ECO:0007669"/>
    <property type="project" value="InterPro"/>
</dbReference>
<feature type="region of interest" description="Disordered" evidence="6">
    <location>
        <begin position="434"/>
        <end position="476"/>
    </location>
</feature>
<feature type="compositionally biased region" description="Low complexity" evidence="6">
    <location>
        <begin position="443"/>
        <end position="459"/>
    </location>
</feature>
<proteinExistence type="predicted"/>
<dbReference type="GO" id="GO:0003677">
    <property type="term" value="F:DNA binding"/>
    <property type="evidence" value="ECO:0007669"/>
    <property type="project" value="UniProtKB-KW"/>
</dbReference>
<dbReference type="Proteomes" id="UP000070501">
    <property type="component" value="Unassembled WGS sequence"/>
</dbReference>
<keyword evidence="7" id="KW-0472">Membrane</keyword>
<comment type="subcellular location">
    <subcellularLocation>
        <location evidence="1">Nucleus</location>
    </subcellularLocation>
</comment>
<dbReference type="EMBL" id="KQ964260">
    <property type="protein sequence ID" value="KXJ87964.1"/>
    <property type="molecule type" value="Genomic_DNA"/>
</dbReference>
<dbReference type="GO" id="GO:0008270">
    <property type="term" value="F:zinc ion binding"/>
    <property type="evidence" value="ECO:0007669"/>
    <property type="project" value="InterPro"/>
</dbReference>
<keyword evidence="4" id="KW-0804">Transcription</keyword>
<evidence type="ECO:0000259" key="8">
    <source>
        <dbReference type="SMART" id="SM00906"/>
    </source>
</evidence>
<keyword evidence="7" id="KW-0812">Transmembrane</keyword>
<evidence type="ECO:0000313" key="9">
    <source>
        <dbReference type="EMBL" id="KXJ87964.1"/>
    </source>
</evidence>
<reference evidence="10" key="1">
    <citation type="submission" date="2016-02" db="EMBL/GenBank/DDBJ databases">
        <title>Draft genome sequence of Microdochium bolleyi, a fungal endophyte of beachgrass.</title>
        <authorList>
            <consortium name="DOE Joint Genome Institute"/>
            <person name="David A.S."/>
            <person name="May G."/>
            <person name="Haridas S."/>
            <person name="Lim J."/>
            <person name="Wang M."/>
            <person name="Labutti K."/>
            <person name="Lipzen A."/>
            <person name="Barry K."/>
            <person name="Grigoriev I.V."/>
        </authorList>
    </citation>
    <scope>NUCLEOTIDE SEQUENCE [LARGE SCALE GENOMIC DNA]</scope>
    <source>
        <strain evidence="10">J235TASD1</strain>
    </source>
</reference>
<feature type="region of interest" description="Disordered" evidence="6">
    <location>
        <begin position="353"/>
        <end position="378"/>
    </location>
</feature>
<dbReference type="AlphaFoldDB" id="A0A136ISI3"/>
<dbReference type="STRING" id="196109.A0A136ISI3"/>
<dbReference type="GO" id="GO:0003700">
    <property type="term" value="F:DNA-binding transcription factor activity"/>
    <property type="evidence" value="ECO:0007669"/>
    <property type="project" value="InterPro"/>
</dbReference>
<feature type="domain" description="Xylanolytic transcriptional activator regulatory" evidence="8">
    <location>
        <begin position="273"/>
        <end position="358"/>
    </location>
</feature>
<evidence type="ECO:0000256" key="1">
    <source>
        <dbReference type="ARBA" id="ARBA00004123"/>
    </source>
</evidence>
<dbReference type="OrthoDB" id="4116913at2759"/>
<keyword evidence="10" id="KW-1185">Reference proteome</keyword>
<name>A0A136ISI3_9PEZI</name>
<dbReference type="CDD" id="cd12148">
    <property type="entry name" value="fungal_TF_MHR"/>
    <property type="match status" value="1"/>
</dbReference>
<feature type="region of interest" description="Disordered" evidence="6">
    <location>
        <begin position="31"/>
        <end position="63"/>
    </location>
</feature>
<dbReference type="InParanoid" id="A0A136ISI3"/>
<feature type="region of interest" description="Disordered" evidence="6">
    <location>
        <begin position="515"/>
        <end position="536"/>
    </location>
</feature>
<evidence type="ECO:0000256" key="2">
    <source>
        <dbReference type="ARBA" id="ARBA00023015"/>
    </source>
</evidence>
<evidence type="ECO:0000256" key="5">
    <source>
        <dbReference type="ARBA" id="ARBA00023242"/>
    </source>
</evidence>